<feature type="compositionally biased region" description="Low complexity" evidence="2">
    <location>
        <begin position="604"/>
        <end position="621"/>
    </location>
</feature>
<feature type="coiled-coil region" evidence="1">
    <location>
        <begin position="823"/>
        <end position="886"/>
    </location>
</feature>
<dbReference type="Pfam" id="PF10506">
    <property type="entry name" value="USHBP1_PDZ-bd"/>
    <property type="match status" value="1"/>
</dbReference>
<keyword evidence="5" id="KW-1185">Reference proteome</keyword>
<accession>A0A158QVT4</accession>
<dbReference type="Proteomes" id="UP000267029">
    <property type="component" value="Unassembled WGS sequence"/>
</dbReference>
<dbReference type="OrthoDB" id="6256369at2759"/>
<evidence type="ECO:0000313" key="4">
    <source>
        <dbReference type="EMBL" id="VDD82468.1"/>
    </source>
</evidence>
<feature type="region of interest" description="Disordered" evidence="2">
    <location>
        <begin position="601"/>
        <end position="621"/>
    </location>
</feature>
<sequence>MKRSFFVPTTCVPADAAKSVLLICLLYLRVVRADLVAAYVVVADSLNYTLSAHSEGRQVASQDPWVAASVRTVKSAEMESAATGAATSHIDVSIAGDLSAASVSGTPQESRALGKPIMGLRLHNQTRRPRILSQSSGGSNWIRRNSVQCNHTFQPTSEFSLNFDPAEQGDRLSKASSCDDRTRQSNSPVLSSSTSSVSQSCRSGDNFTSVGLKETEEPQWVRNCMSRCAGEGSGVAPSCTSAFVQTFLGGLAGAAPYQRLADFARCALLACEQREAACARQEAELTVLEASLAEAKAAGDQLQCRLGQIEASWGAAARAAELADMALETSGVLVHLYSSELALFLHKQPNSGGRSKSEKLHHPRSFARLSLSGSTFTSSSTSSTSSSASSDEDEHQGLNKAARSPLVTPNSRRVNSSTKCTVCQTAQPAISSDSGNNVYAVYAINGKLSDEGSTMPSSSWILPHTTCNGPACIRLLRMQRSQAEMVATNLLARFSSMPEPFFKPESLTFTAAEDFDPCTANCNRSTTAGTESGLGVESGGSSSGLGVCGMYANAWHTVGRPSGSTGQSFKSYGGWQTPDSGAGSCSTNDHTAATALVTSAPRPNAHSCSSHSSNSSSTAGVTSSAVFGGAGEWNRVKEFKLRHILDQIIWERMLVRNTIAVGPGDFDGVFSAVPQGGDYHNTKPYMRNEVSLEQFESSKQIRREGYSIGFLAFTSNRTEMFSYCEGRENGMATQDSKEPVISSRLSALLLVDTAALLQDLCAVREDRAKLKVQNYIMEKELRAIQLSLQGHCLSESTLRSQLNVLQINRNLQMPKTPERVGGQQSLTQQIEKLQAAFESLRKGTEQHQAQSEELVNDLKQANAALITAFEKAKNKYLARIRKLESQVTTPMSVPKVPPTSARPPVVPAHKGGRPPLPPVSPSPTSDVYEVIQDSHVPPPNAFIPPTTWYSLNQRQDATTSNPANSYSMVKTPSFYPKHPRPGG</sequence>
<feature type="compositionally biased region" description="Polar residues" evidence="2">
    <location>
        <begin position="957"/>
        <end position="970"/>
    </location>
</feature>
<feature type="region of interest" description="Disordered" evidence="2">
    <location>
        <begin position="372"/>
        <end position="413"/>
    </location>
</feature>
<reference evidence="4 5" key="1">
    <citation type="submission" date="2018-10" db="EMBL/GenBank/DDBJ databases">
        <authorList>
            <consortium name="Pathogen Informatics"/>
        </authorList>
    </citation>
    <scope>NUCLEOTIDE SEQUENCE [LARGE SCALE GENOMIC DNA]</scope>
</reference>
<dbReference type="STRING" id="53468.A0A158QVT4"/>
<feature type="compositionally biased region" description="Pro residues" evidence="2">
    <location>
        <begin position="895"/>
        <end position="906"/>
    </location>
</feature>
<feature type="compositionally biased region" description="Low complexity" evidence="2">
    <location>
        <begin position="372"/>
        <end position="389"/>
    </location>
</feature>
<organism evidence="4 5">
    <name type="scientific">Mesocestoides corti</name>
    <name type="common">Flatworm</name>
    <dbReference type="NCBI Taxonomy" id="53468"/>
    <lineage>
        <taxon>Eukaryota</taxon>
        <taxon>Metazoa</taxon>
        <taxon>Spiralia</taxon>
        <taxon>Lophotrochozoa</taxon>
        <taxon>Platyhelminthes</taxon>
        <taxon>Cestoda</taxon>
        <taxon>Eucestoda</taxon>
        <taxon>Cyclophyllidea</taxon>
        <taxon>Mesocestoididae</taxon>
        <taxon>Mesocestoides</taxon>
    </lineage>
</organism>
<feature type="region of interest" description="Disordered" evidence="2">
    <location>
        <begin position="889"/>
        <end position="925"/>
    </location>
</feature>
<evidence type="ECO:0000256" key="1">
    <source>
        <dbReference type="SAM" id="Coils"/>
    </source>
</evidence>
<dbReference type="PANTHER" id="PTHR23347:SF6">
    <property type="entry name" value="FI17904P1"/>
    <property type="match status" value="1"/>
</dbReference>
<dbReference type="EMBL" id="UXSR01005517">
    <property type="protein sequence ID" value="VDD82468.1"/>
    <property type="molecule type" value="Genomic_DNA"/>
</dbReference>
<feature type="region of interest" description="Disordered" evidence="2">
    <location>
        <begin position="160"/>
        <end position="205"/>
    </location>
</feature>
<feature type="region of interest" description="Disordered" evidence="2">
    <location>
        <begin position="957"/>
        <end position="983"/>
    </location>
</feature>
<evidence type="ECO:0000259" key="3">
    <source>
        <dbReference type="Pfam" id="PF10506"/>
    </source>
</evidence>
<protein>
    <recommendedName>
        <fullName evidence="3">Harmonin-binding protein USHBP1 PDZ-binding domain-containing protein</fullName>
    </recommendedName>
</protein>
<proteinExistence type="predicted"/>
<keyword evidence="1" id="KW-0175">Coiled coil</keyword>
<gene>
    <name evidence="4" type="ORF">MCOS_LOCUS8471</name>
</gene>
<feature type="domain" description="Harmonin-binding protein USHBP1 PDZ-binding" evidence="3">
    <location>
        <begin position="826"/>
        <end position="887"/>
    </location>
</feature>
<dbReference type="PANTHER" id="PTHR23347">
    <property type="entry name" value="COLORECTAL MUTANT CANCER PROTEIN MCC PROTEIN -RELATED"/>
    <property type="match status" value="1"/>
</dbReference>
<evidence type="ECO:0000313" key="5">
    <source>
        <dbReference type="Proteomes" id="UP000267029"/>
    </source>
</evidence>
<dbReference type="InterPro" id="IPR019536">
    <property type="entry name" value="USHBP1_PDZ-bd"/>
</dbReference>
<dbReference type="AlphaFoldDB" id="A0A158QVT4"/>
<name>A0A158QVT4_MESCO</name>
<dbReference type="InterPro" id="IPR040171">
    <property type="entry name" value="USBP1-like"/>
</dbReference>
<feature type="compositionally biased region" description="Basic and acidic residues" evidence="2">
    <location>
        <begin position="168"/>
        <end position="183"/>
    </location>
</feature>
<feature type="compositionally biased region" description="Low complexity" evidence="2">
    <location>
        <begin position="185"/>
        <end position="203"/>
    </location>
</feature>
<evidence type="ECO:0000256" key="2">
    <source>
        <dbReference type="SAM" id="MobiDB-lite"/>
    </source>
</evidence>